<proteinExistence type="predicted"/>
<accession>A0AAN9KKZ5</accession>
<comment type="caution">
    <text evidence="2">The sequence shown here is derived from an EMBL/GenBank/DDBJ whole genome shotgun (WGS) entry which is preliminary data.</text>
</comment>
<dbReference type="Proteomes" id="UP001359559">
    <property type="component" value="Unassembled WGS sequence"/>
</dbReference>
<evidence type="ECO:0000313" key="3">
    <source>
        <dbReference type="Proteomes" id="UP001359559"/>
    </source>
</evidence>
<name>A0AAN9KKZ5_CLITE</name>
<reference evidence="2 3" key="1">
    <citation type="submission" date="2024-01" db="EMBL/GenBank/DDBJ databases">
        <title>The genomes of 5 underutilized Papilionoideae crops provide insights into root nodulation and disease resistance.</title>
        <authorList>
            <person name="Yuan L."/>
        </authorList>
    </citation>
    <scope>NUCLEOTIDE SEQUENCE [LARGE SCALE GENOMIC DNA]</scope>
    <source>
        <strain evidence="2">LY-2023</strain>
        <tissue evidence="2">Leaf</tissue>
    </source>
</reference>
<keyword evidence="3" id="KW-1185">Reference proteome</keyword>
<evidence type="ECO:0000256" key="1">
    <source>
        <dbReference type="SAM" id="MobiDB-lite"/>
    </source>
</evidence>
<dbReference type="AlphaFoldDB" id="A0AAN9KKZ5"/>
<sequence length="177" mass="20491">MFVHIIAFTLDISYAMAILYILFDVDLSGPSQIWELNSNRTLVMVAIVRCEEIANEKYDLFTSNEVHYELRHMAWMDNGSCMACYLLWLWIYFKEPPHENERNLVPYQPDTGPTVRVAVEKGHTQPLLMNSDAKEHGEDATENEDAEETRKPVTFICRGFVKTMPGLRPSVWPEHIV</sequence>
<dbReference type="EMBL" id="JAYKXN010000001">
    <property type="protein sequence ID" value="KAK7318082.1"/>
    <property type="molecule type" value="Genomic_DNA"/>
</dbReference>
<organism evidence="2 3">
    <name type="scientific">Clitoria ternatea</name>
    <name type="common">Butterfly pea</name>
    <dbReference type="NCBI Taxonomy" id="43366"/>
    <lineage>
        <taxon>Eukaryota</taxon>
        <taxon>Viridiplantae</taxon>
        <taxon>Streptophyta</taxon>
        <taxon>Embryophyta</taxon>
        <taxon>Tracheophyta</taxon>
        <taxon>Spermatophyta</taxon>
        <taxon>Magnoliopsida</taxon>
        <taxon>eudicotyledons</taxon>
        <taxon>Gunneridae</taxon>
        <taxon>Pentapetalae</taxon>
        <taxon>rosids</taxon>
        <taxon>fabids</taxon>
        <taxon>Fabales</taxon>
        <taxon>Fabaceae</taxon>
        <taxon>Papilionoideae</taxon>
        <taxon>50 kb inversion clade</taxon>
        <taxon>NPAAA clade</taxon>
        <taxon>indigoferoid/millettioid clade</taxon>
        <taxon>Phaseoleae</taxon>
        <taxon>Clitoria</taxon>
    </lineage>
</organism>
<gene>
    <name evidence="2" type="ORF">RJT34_02780</name>
</gene>
<protein>
    <submittedName>
        <fullName evidence="2">Uncharacterized protein</fullName>
    </submittedName>
</protein>
<evidence type="ECO:0000313" key="2">
    <source>
        <dbReference type="EMBL" id="KAK7318082.1"/>
    </source>
</evidence>
<feature type="region of interest" description="Disordered" evidence="1">
    <location>
        <begin position="126"/>
        <end position="149"/>
    </location>
</feature>